<dbReference type="PANTHER" id="PTHR11795:SF447">
    <property type="entry name" value="ABC TRANSPORTER PERMEASE PROTEIN"/>
    <property type="match status" value="1"/>
</dbReference>
<reference evidence="12 13" key="1">
    <citation type="submission" date="2017-08" db="EMBL/GenBank/DDBJ databases">
        <title>Pusillimonas indicus sp. nov., a member of the family Alcaligenaceae isolated from surface seawater.</title>
        <authorList>
            <person name="Li J."/>
        </authorList>
    </citation>
    <scope>NUCLEOTIDE SEQUENCE [LARGE SCALE GENOMIC DNA]</scope>
    <source>
        <strain evidence="10 13">17-4A</strain>
        <strain evidence="11 12">L52-1-41</strain>
    </source>
</reference>
<feature type="transmembrane region" description="Helical" evidence="9">
    <location>
        <begin position="188"/>
        <end position="208"/>
    </location>
</feature>
<dbReference type="InterPro" id="IPR052157">
    <property type="entry name" value="BCAA_transport_permease"/>
</dbReference>
<dbReference type="GO" id="GO:0005886">
    <property type="term" value="C:plasma membrane"/>
    <property type="evidence" value="ECO:0007669"/>
    <property type="project" value="UniProtKB-SubCell"/>
</dbReference>
<evidence type="ECO:0000256" key="3">
    <source>
        <dbReference type="ARBA" id="ARBA00022475"/>
    </source>
</evidence>
<dbReference type="PANTHER" id="PTHR11795">
    <property type="entry name" value="BRANCHED-CHAIN AMINO ACID TRANSPORT SYSTEM PERMEASE PROTEIN LIVH"/>
    <property type="match status" value="1"/>
</dbReference>
<evidence type="ECO:0000256" key="2">
    <source>
        <dbReference type="ARBA" id="ARBA00022448"/>
    </source>
</evidence>
<comment type="caution">
    <text evidence="11">The sequence shown here is derived from an EMBL/GenBank/DDBJ whole genome shotgun (WGS) entry which is preliminary data.</text>
</comment>
<sequence>MEFAIELGLDTLSYSLSLLLVALGLVVIFGLMNVINMAHGEFFLLGAYTVLAVQAMEMPYWLSLILAPLFLAVIGIVIEQLVIRHVYHRFIDTILATWGLSIVIKQAIVIGFGPTSQSIVNPIPEPVNILGVVYPSMRLFIMGMALLVTLAVFIVFYRTHLGLAVRGVIANRPMAASLGLNTRSMDRWTFAFGAALAGFAGAVMAPIMSVDPQMGGGFLIPAFLAIMVGGVAHLMGVVLGVGLIGSTNTVIASIDTQVAAQVAVFILAIVLIRLFPEGLITRKR</sequence>
<feature type="transmembrane region" description="Helical" evidence="9">
    <location>
        <begin position="12"/>
        <end position="38"/>
    </location>
</feature>
<feature type="transmembrane region" description="Helical" evidence="9">
    <location>
        <begin position="258"/>
        <end position="275"/>
    </location>
</feature>
<comment type="similarity">
    <text evidence="8">Belongs to the binding-protein-dependent transport system permease family. LivHM subfamily.</text>
</comment>
<feature type="transmembrane region" description="Helical" evidence="9">
    <location>
        <begin position="220"/>
        <end position="246"/>
    </location>
</feature>
<dbReference type="Proteomes" id="UP000266483">
    <property type="component" value="Unassembled WGS sequence"/>
</dbReference>
<evidence type="ECO:0000256" key="7">
    <source>
        <dbReference type="ARBA" id="ARBA00023136"/>
    </source>
</evidence>
<keyword evidence="2" id="KW-0813">Transport</keyword>
<name>A0A3A1YZJ4_9BURK</name>
<evidence type="ECO:0000256" key="6">
    <source>
        <dbReference type="ARBA" id="ARBA00022989"/>
    </source>
</evidence>
<accession>A0A3A1YZJ4</accession>
<evidence type="ECO:0000256" key="5">
    <source>
        <dbReference type="ARBA" id="ARBA00022970"/>
    </source>
</evidence>
<dbReference type="OrthoDB" id="9807115at2"/>
<protein>
    <submittedName>
        <fullName evidence="11">Branched-chain amino acid ABC transporter permease</fullName>
    </submittedName>
</protein>
<evidence type="ECO:0000313" key="10">
    <source>
        <dbReference type="EMBL" id="RII83488.1"/>
    </source>
</evidence>
<dbReference type="InterPro" id="IPR001851">
    <property type="entry name" value="ABC_transp_permease"/>
</dbReference>
<feature type="transmembrane region" description="Helical" evidence="9">
    <location>
        <begin position="90"/>
        <end position="112"/>
    </location>
</feature>
<evidence type="ECO:0000313" key="11">
    <source>
        <dbReference type="EMBL" id="RIY41517.1"/>
    </source>
</evidence>
<keyword evidence="5" id="KW-0029">Amino-acid transport</keyword>
<dbReference type="AlphaFoldDB" id="A0A3A1YZJ4"/>
<dbReference type="Pfam" id="PF02653">
    <property type="entry name" value="BPD_transp_2"/>
    <property type="match status" value="1"/>
</dbReference>
<keyword evidence="7 9" id="KW-0472">Membrane</keyword>
<organism evidence="11 12">
    <name type="scientific">Neopusillimonas maritima</name>
    <dbReference type="NCBI Taxonomy" id="2026239"/>
    <lineage>
        <taxon>Bacteria</taxon>
        <taxon>Pseudomonadati</taxon>
        <taxon>Pseudomonadota</taxon>
        <taxon>Betaproteobacteria</taxon>
        <taxon>Burkholderiales</taxon>
        <taxon>Alcaligenaceae</taxon>
        <taxon>Neopusillimonas</taxon>
    </lineage>
</organism>
<evidence type="ECO:0000313" key="13">
    <source>
        <dbReference type="Proteomes" id="UP000266483"/>
    </source>
</evidence>
<keyword evidence="6 9" id="KW-1133">Transmembrane helix</keyword>
<gene>
    <name evidence="10" type="ORF">CJO09_07805</name>
    <name evidence="11" type="ORF">CJP73_05950</name>
</gene>
<keyword evidence="4 9" id="KW-0812">Transmembrane</keyword>
<proteinExistence type="inferred from homology"/>
<dbReference type="CDD" id="cd06582">
    <property type="entry name" value="TM_PBP1_LivH_like"/>
    <property type="match status" value="1"/>
</dbReference>
<evidence type="ECO:0000256" key="4">
    <source>
        <dbReference type="ARBA" id="ARBA00022692"/>
    </source>
</evidence>
<dbReference type="RefSeq" id="WP_114419149.1">
    <property type="nucleotide sequence ID" value="NZ_CP170494.1"/>
</dbReference>
<evidence type="ECO:0000256" key="1">
    <source>
        <dbReference type="ARBA" id="ARBA00004651"/>
    </source>
</evidence>
<feature type="transmembrane region" description="Helical" evidence="9">
    <location>
        <begin position="58"/>
        <end position="78"/>
    </location>
</feature>
<dbReference type="EMBL" id="NQYH01000003">
    <property type="protein sequence ID" value="RIY41517.1"/>
    <property type="molecule type" value="Genomic_DNA"/>
</dbReference>
<evidence type="ECO:0000256" key="8">
    <source>
        <dbReference type="ARBA" id="ARBA00037998"/>
    </source>
</evidence>
<evidence type="ECO:0000313" key="12">
    <source>
        <dbReference type="Proteomes" id="UP000266206"/>
    </source>
</evidence>
<comment type="subcellular location">
    <subcellularLocation>
        <location evidence="1">Cell membrane</location>
        <topology evidence="1">Multi-pass membrane protein</topology>
    </subcellularLocation>
</comment>
<dbReference type="GO" id="GO:0022857">
    <property type="term" value="F:transmembrane transporter activity"/>
    <property type="evidence" value="ECO:0007669"/>
    <property type="project" value="InterPro"/>
</dbReference>
<keyword evidence="3" id="KW-1003">Cell membrane</keyword>
<dbReference type="GO" id="GO:0006865">
    <property type="term" value="P:amino acid transport"/>
    <property type="evidence" value="ECO:0007669"/>
    <property type="project" value="UniProtKB-KW"/>
</dbReference>
<feature type="transmembrane region" description="Helical" evidence="9">
    <location>
        <begin position="132"/>
        <end position="157"/>
    </location>
</feature>
<keyword evidence="13" id="KW-1185">Reference proteome</keyword>
<evidence type="ECO:0000256" key="9">
    <source>
        <dbReference type="SAM" id="Phobius"/>
    </source>
</evidence>
<dbReference type="EMBL" id="NQOU01000002">
    <property type="protein sequence ID" value="RII83488.1"/>
    <property type="molecule type" value="Genomic_DNA"/>
</dbReference>
<dbReference type="Proteomes" id="UP000266206">
    <property type="component" value="Unassembled WGS sequence"/>
</dbReference>